<dbReference type="CDD" id="cd01156">
    <property type="entry name" value="IVD"/>
    <property type="match status" value="1"/>
</dbReference>
<dbReference type="SUPFAM" id="SSF56645">
    <property type="entry name" value="Acyl-CoA dehydrogenase NM domain-like"/>
    <property type="match status" value="1"/>
</dbReference>
<evidence type="ECO:0000256" key="9">
    <source>
        <dbReference type="ARBA" id="ARBA00023002"/>
    </source>
</evidence>
<dbReference type="Gene3D" id="2.40.110.10">
    <property type="entry name" value="Butyryl-CoA Dehydrogenase, subunit A, domain 2"/>
    <property type="match status" value="1"/>
</dbReference>
<protein>
    <recommendedName>
        <fullName evidence="5">Isovaleryl-CoA dehydrogenase, mitochondrial</fullName>
        <ecNumber evidence="4">1.3.8.4</ecNumber>
    </recommendedName>
</protein>
<evidence type="ECO:0000256" key="5">
    <source>
        <dbReference type="ARBA" id="ARBA00018258"/>
    </source>
</evidence>
<comment type="catalytic activity">
    <reaction evidence="10">
        <text>3-methylbutanoyl-CoA + oxidized [electron-transfer flavoprotein] + H(+) = 3-methylbut-2-enoyl-CoA + reduced [electron-transfer flavoprotein]</text>
        <dbReference type="Rhea" id="RHEA:12276"/>
        <dbReference type="Rhea" id="RHEA-COMP:10685"/>
        <dbReference type="Rhea" id="RHEA-COMP:10686"/>
        <dbReference type="ChEBI" id="CHEBI:15378"/>
        <dbReference type="ChEBI" id="CHEBI:57344"/>
        <dbReference type="ChEBI" id="CHEBI:57345"/>
        <dbReference type="ChEBI" id="CHEBI:57692"/>
        <dbReference type="ChEBI" id="CHEBI:58307"/>
        <dbReference type="EC" id="1.3.8.4"/>
    </reaction>
</comment>
<evidence type="ECO:0000256" key="4">
    <source>
        <dbReference type="ARBA" id="ARBA00012044"/>
    </source>
</evidence>
<dbReference type="Pfam" id="PF02770">
    <property type="entry name" value="Acyl-CoA_dh_M"/>
    <property type="match status" value="1"/>
</dbReference>
<dbReference type="Gene3D" id="1.20.140.10">
    <property type="entry name" value="Butyryl-CoA Dehydrogenase, subunit A, domain 3"/>
    <property type="match status" value="1"/>
</dbReference>
<dbReference type="PIRSF" id="PIRSF016578">
    <property type="entry name" value="HsaA"/>
    <property type="match status" value="1"/>
</dbReference>
<dbReference type="InterPro" id="IPR006091">
    <property type="entry name" value="Acyl-CoA_Oxase/DH_mid-dom"/>
</dbReference>
<dbReference type="InterPro" id="IPR006089">
    <property type="entry name" value="Acyl-CoA_DH_CS"/>
</dbReference>
<evidence type="ECO:0000256" key="11">
    <source>
        <dbReference type="RuleBase" id="RU362125"/>
    </source>
</evidence>
<feature type="domain" description="Acyl-CoA dehydrogenase/oxidase C-terminal" evidence="12">
    <location>
        <begin position="233"/>
        <end position="380"/>
    </location>
</feature>
<evidence type="ECO:0000256" key="10">
    <source>
        <dbReference type="ARBA" id="ARBA00052875"/>
    </source>
</evidence>
<evidence type="ECO:0000256" key="8">
    <source>
        <dbReference type="ARBA" id="ARBA00022946"/>
    </source>
</evidence>
<reference evidence="15 16" key="1">
    <citation type="submission" date="2021-02" db="EMBL/GenBank/DDBJ databases">
        <title>Lysobacter arenosi sp. nov., isolated from soil of gangwondo yeongwol, south Korea.</title>
        <authorList>
            <person name="Kim K.R."/>
            <person name="Kim K.H."/>
            <person name="Jeon C.O."/>
        </authorList>
    </citation>
    <scope>NUCLEOTIDE SEQUENCE [LARGE SCALE GENOMIC DNA]</scope>
    <source>
        <strain evidence="15 16">R7</strain>
    </source>
</reference>
<keyword evidence="6 11" id="KW-0285">Flavoprotein</keyword>
<evidence type="ECO:0000256" key="7">
    <source>
        <dbReference type="ARBA" id="ARBA00022827"/>
    </source>
</evidence>
<dbReference type="InterPro" id="IPR009075">
    <property type="entry name" value="AcylCo_DH/oxidase_C"/>
</dbReference>
<dbReference type="RefSeq" id="WP_200605660.1">
    <property type="nucleotide sequence ID" value="NZ_CP071517.1"/>
</dbReference>
<dbReference type="PROSITE" id="PS00073">
    <property type="entry name" value="ACYL_COA_DH_2"/>
    <property type="match status" value="1"/>
</dbReference>
<feature type="domain" description="Acyl-CoA oxidase/dehydrogenase middle" evidence="13">
    <location>
        <begin position="123"/>
        <end position="220"/>
    </location>
</feature>
<evidence type="ECO:0000256" key="1">
    <source>
        <dbReference type="ARBA" id="ARBA00001974"/>
    </source>
</evidence>
<dbReference type="InterPro" id="IPR013786">
    <property type="entry name" value="AcylCoA_DH/ox_N"/>
</dbReference>
<evidence type="ECO:0000313" key="16">
    <source>
        <dbReference type="Proteomes" id="UP000663400"/>
    </source>
</evidence>
<comment type="pathway">
    <text evidence="2">Amino-acid degradation; L-leucine degradation; (S)-3-hydroxy-3-methylglutaryl-CoA from 3-isovaleryl-CoA: step 1/3.</text>
</comment>
<dbReference type="InterPro" id="IPR036250">
    <property type="entry name" value="AcylCo_DH-like_C"/>
</dbReference>
<evidence type="ECO:0000259" key="12">
    <source>
        <dbReference type="Pfam" id="PF00441"/>
    </source>
</evidence>
<dbReference type="PANTHER" id="PTHR43884:SF12">
    <property type="entry name" value="ISOVALERYL-COA DEHYDROGENASE, MITOCHONDRIAL-RELATED"/>
    <property type="match status" value="1"/>
</dbReference>
<organism evidence="15 16">
    <name type="scientific">Lysobacter arenosi</name>
    <dbReference type="NCBI Taxonomy" id="2795387"/>
    <lineage>
        <taxon>Bacteria</taxon>
        <taxon>Pseudomonadati</taxon>
        <taxon>Pseudomonadota</taxon>
        <taxon>Gammaproteobacteria</taxon>
        <taxon>Lysobacterales</taxon>
        <taxon>Lysobacteraceae</taxon>
        <taxon>Lysobacter</taxon>
    </lineage>
</organism>
<dbReference type="PROSITE" id="PS00072">
    <property type="entry name" value="ACYL_COA_DH_1"/>
    <property type="match status" value="1"/>
</dbReference>
<sequence>MRSFSLGDDIDALRDAVRRFADAEIAPRAANIDEENWFPQDLWPKLGELGLLGITVPGEYGGSEMGYLAHLVAMEEISRASGSVGLSYGAHSNLCVSNLYANGNEAQRNKYLPKLCSGEWKGALAMSEPGAGSDVVGSMSCRAERKGDVWVANGNKMWITNGPEADVLIVYMRTAGKDAGSQCMTAFIVEKGMKGFSTAQKLDKLGMRGSNTCELVFEDCEIPHENVLGEVHKGVKVLMRGLNTERLVLTGGPIGLMQAALDIALPYVRERKQFNAAIGTFGLMQGKIADMYTSLQSSRAFAYQVARDFDSGHSSRVDAASCLLHASEAAVQVALEGIQALGGNGYINEFATGRILRDAKLYAIGAGTNEIRRMLIGRELFNDKH</sequence>
<evidence type="ECO:0000256" key="3">
    <source>
        <dbReference type="ARBA" id="ARBA00009347"/>
    </source>
</evidence>
<dbReference type="Pfam" id="PF02771">
    <property type="entry name" value="Acyl-CoA_dh_N"/>
    <property type="match status" value="1"/>
</dbReference>
<dbReference type="PANTHER" id="PTHR43884">
    <property type="entry name" value="ACYL-COA DEHYDROGENASE"/>
    <property type="match status" value="1"/>
</dbReference>
<dbReference type="InterPro" id="IPR037069">
    <property type="entry name" value="AcylCoA_DH/ox_N_sf"/>
</dbReference>
<evidence type="ECO:0000259" key="13">
    <source>
        <dbReference type="Pfam" id="PF02770"/>
    </source>
</evidence>
<dbReference type="Proteomes" id="UP000663400">
    <property type="component" value="Chromosome"/>
</dbReference>
<dbReference type="EMBL" id="CP071517">
    <property type="protein sequence ID" value="QSX76194.1"/>
    <property type="molecule type" value="Genomic_DNA"/>
</dbReference>
<dbReference type="SUPFAM" id="SSF47203">
    <property type="entry name" value="Acyl-CoA dehydrogenase C-terminal domain-like"/>
    <property type="match status" value="1"/>
</dbReference>
<keyword evidence="7 11" id="KW-0274">FAD</keyword>
<dbReference type="Pfam" id="PF00441">
    <property type="entry name" value="Acyl-CoA_dh_1"/>
    <property type="match status" value="1"/>
</dbReference>
<gene>
    <name evidence="15" type="ORF">HIV01_006795</name>
</gene>
<dbReference type="InterPro" id="IPR046373">
    <property type="entry name" value="Acyl-CoA_Oxase/DH_mid-dom_sf"/>
</dbReference>
<keyword evidence="16" id="KW-1185">Reference proteome</keyword>
<evidence type="ECO:0000256" key="2">
    <source>
        <dbReference type="ARBA" id="ARBA00004898"/>
    </source>
</evidence>
<keyword evidence="8" id="KW-0809">Transit peptide</keyword>
<evidence type="ECO:0000256" key="6">
    <source>
        <dbReference type="ARBA" id="ARBA00022630"/>
    </source>
</evidence>
<dbReference type="InterPro" id="IPR009100">
    <property type="entry name" value="AcylCoA_DH/oxidase_NM_dom_sf"/>
</dbReference>
<dbReference type="Gene3D" id="1.10.540.10">
    <property type="entry name" value="Acyl-CoA dehydrogenase/oxidase, N-terminal domain"/>
    <property type="match status" value="1"/>
</dbReference>
<keyword evidence="9 11" id="KW-0560">Oxidoreductase</keyword>
<proteinExistence type="inferred from homology"/>
<comment type="similarity">
    <text evidence="3 11">Belongs to the acyl-CoA dehydrogenase family.</text>
</comment>
<feature type="domain" description="Acyl-CoA dehydrogenase/oxidase N-terminal" evidence="14">
    <location>
        <begin position="9"/>
        <end position="119"/>
    </location>
</feature>
<evidence type="ECO:0000313" key="15">
    <source>
        <dbReference type="EMBL" id="QSX76194.1"/>
    </source>
</evidence>
<name>A0ABX7RDF3_9GAMM</name>
<dbReference type="InterPro" id="IPR034183">
    <property type="entry name" value="IVD"/>
</dbReference>
<evidence type="ECO:0000259" key="14">
    <source>
        <dbReference type="Pfam" id="PF02771"/>
    </source>
</evidence>
<dbReference type="EC" id="1.3.8.4" evidence="4"/>
<comment type="cofactor">
    <cofactor evidence="1 11">
        <name>FAD</name>
        <dbReference type="ChEBI" id="CHEBI:57692"/>
    </cofactor>
</comment>
<accession>A0ABX7RDF3</accession>